<dbReference type="PANTHER" id="PTHR42951:SF4">
    <property type="entry name" value="ACYL-COENZYME A THIOESTERASE MBLAC2"/>
    <property type="match status" value="1"/>
</dbReference>
<proteinExistence type="predicted"/>
<dbReference type="InterPro" id="IPR001279">
    <property type="entry name" value="Metallo-B-lactamas"/>
</dbReference>
<dbReference type="PANTHER" id="PTHR42951">
    <property type="entry name" value="METALLO-BETA-LACTAMASE DOMAIN-CONTAINING"/>
    <property type="match status" value="1"/>
</dbReference>
<evidence type="ECO:0000313" key="3">
    <source>
        <dbReference type="Proteomes" id="UP000240490"/>
    </source>
</evidence>
<sequence length="301" mass="33150">MSLPDNVTFLGGLGKPRVLVGYLVDGGSEAAIIETGPSKLVEEYLSRAASQLDTGRLGWSLVSHVHLDHAGGAWRAVELYPDLRVGVYERGYKHLVDPSRLAGSAREALGSVYDVWGDIRPTPPNNLVGFKDGEAVNIGSLTVRLIGAPGHAPHSAVWYLEDSRVLFSGDALGIYIDSGATRFVWPTTPPPTYDYDLAIATIGKIKKLKIDAVCFPHYGYSANVDEVFRLIDEGFDVWFEVTKQAVLDSWGTDVILEQLSKRLPITPLLKDEYLRSLILMDIRGMLDFQQKKMGVKNGYKT</sequence>
<comment type="caution">
    <text evidence="2">The sequence shown here is derived from an EMBL/GenBank/DDBJ whole genome shotgun (WGS) entry which is preliminary data.</text>
</comment>
<dbReference type="Proteomes" id="UP000240490">
    <property type="component" value="Unassembled WGS sequence"/>
</dbReference>
<name>A0A2R6AUJ7_9ARCH</name>
<dbReference type="EMBL" id="NEXJ01000098">
    <property type="protein sequence ID" value="PSN90051.1"/>
    <property type="molecule type" value="Genomic_DNA"/>
</dbReference>
<dbReference type="Gene3D" id="3.60.15.10">
    <property type="entry name" value="Ribonuclease Z/Hydroxyacylglutathione hydrolase-like"/>
    <property type="match status" value="1"/>
</dbReference>
<dbReference type="CDD" id="cd07726">
    <property type="entry name" value="ST1585-like_MBL-fold"/>
    <property type="match status" value="1"/>
</dbReference>
<gene>
    <name evidence="2" type="ORF">B9Q08_05515</name>
</gene>
<accession>A0A2R6AUJ7</accession>
<dbReference type="AlphaFoldDB" id="A0A2R6AUJ7"/>
<feature type="domain" description="Metallo-beta-lactamase" evidence="1">
    <location>
        <begin position="18"/>
        <end position="217"/>
    </location>
</feature>
<dbReference type="InterPro" id="IPR036866">
    <property type="entry name" value="RibonucZ/Hydroxyglut_hydro"/>
</dbReference>
<protein>
    <recommendedName>
        <fullName evidence="1">Metallo-beta-lactamase domain-containing protein</fullName>
    </recommendedName>
</protein>
<evidence type="ECO:0000313" key="2">
    <source>
        <dbReference type="EMBL" id="PSN90051.1"/>
    </source>
</evidence>
<reference evidence="2 3" key="1">
    <citation type="submission" date="2017-04" db="EMBL/GenBank/DDBJ databases">
        <title>Novel microbial lineages endemic to geothermal iron-oxide mats fill important gaps in the evolutionary history of Archaea.</title>
        <authorList>
            <person name="Jay Z.J."/>
            <person name="Beam J.P."/>
            <person name="Dlakic M."/>
            <person name="Rusch D.B."/>
            <person name="Kozubal M.A."/>
            <person name="Inskeep W.P."/>
        </authorList>
    </citation>
    <scope>NUCLEOTIDE SEQUENCE [LARGE SCALE GENOMIC DNA]</scope>
    <source>
        <strain evidence="2">ECH_B_SAG-M15</strain>
    </source>
</reference>
<dbReference type="InterPro" id="IPR037482">
    <property type="entry name" value="ST1585_MBL-fold"/>
</dbReference>
<dbReference type="SMART" id="SM00849">
    <property type="entry name" value="Lactamase_B"/>
    <property type="match status" value="1"/>
</dbReference>
<dbReference type="SUPFAM" id="SSF56281">
    <property type="entry name" value="Metallo-hydrolase/oxidoreductase"/>
    <property type="match status" value="1"/>
</dbReference>
<evidence type="ECO:0000259" key="1">
    <source>
        <dbReference type="SMART" id="SM00849"/>
    </source>
</evidence>
<organism evidence="2 3">
    <name type="scientific">Candidatus Marsarchaeota G2 archaeon ECH_B_SAG-M15</name>
    <dbReference type="NCBI Taxonomy" id="1978162"/>
    <lineage>
        <taxon>Archaea</taxon>
        <taxon>Candidatus Marsarchaeota</taxon>
        <taxon>Candidatus Marsarchaeota group 2</taxon>
    </lineage>
</organism>
<dbReference type="Pfam" id="PF00753">
    <property type="entry name" value="Lactamase_B"/>
    <property type="match status" value="1"/>
</dbReference>
<dbReference type="InterPro" id="IPR050855">
    <property type="entry name" value="NDM-1-like"/>
</dbReference>